<keyword evidence="4" id="KW-0326">Glycosidase</keyword>
<keyword evidence="5" id="KW-0624">Polysaccharide degradation</keyword>
<organism evidence="8">
    <name type="scientific">uncultured bacterium contig00026</name>
    <dbReference type="NCBI Taxonomy" id="1181515"/>
    <lineage>
        <taxon>Bacteria</taxon>
        <taxon>environmental samples</taxon>
    </lineage>
</organism>
<dbReference type="EMBL" id="JQ844167">
    <property type="protein sequence ID" value="AGS51673.1"/>
    <property type="molecule type" value="Genomic_DNA"/>
</dbReference>
<keyword evidence="3" id="KW-0119">Carbohydrate metabolism</keyword>
<sequence length="810" mass="88863">MRKNRYVVISALAAVTLAAIIGACATAGSAGRKTPDRELPQYTQKGWKNVKIVGGGMIPGIIFNTAHKDVAYVRTDMGGAYRWNPQNESWIPLTDFAGVEDYGRLGIASIATDPVEPNRVVIASGTYTNSWDATPSQMLVSEDYGDTFTRIDMPFKMGGNMPGRGAGERLAIDPNDNKTVYFGSFGDGLWRSRDYGHTWEEVKSFPTKGNVYDNDFTKWVDQDHKHYYGIMWVIFNPASGTAGSGSQDIYVGVADTGYTIYESTDAGATWKALEGQPIKNLYQGSRYEAAHPHLVENCPCDNYYPIRAIYSPEGSQQAAALITAWNAGFGPYSSSWQGGAIWKYIFATKTWVNISLPPNELYNPNEHKTPDRGVGAVSVDWQNPNTLVAVTLNNWWPDEHIYRSVDGGKTWDVIWYLDGWPNRVNKYIINIDMAPWLDWGEQKALPEQNPKLGWCIATLAIDPFNSDRMMWGTGATIYGTNNLTDWDRGRRVNIEVMAEGIEECAVLDLVVPTQGPLLYSGMGDIGGFAHNNLNRAPNMIVNPKIDGVNSVDYAAARPSYVVRLGGDGQGDDHVSKMGISNDYGRSWKPAEKFLEGAQGGWSGRVAVSADARIIIWASANLVPHWSTNEGRTWTASTGLPGAAYTVSDRVNASKFYAFADGIAYASTDGGRSFSVMNGNFITGGNVSKINLKAVNEMEGHLWLAAGEAGLYHSTDGGRTWAKIEGFDNIPIIGLGKAAPSADYQALYTNAKLNGKWGVYRSDDKGATWIRINDDLHQFGAADTAITGDPRTYGRVFLATNGRGIQWRDLE</sequence>
<feature type="chain" id="PRO_5032317558" evidence="7">
    <location>
        <begin position="26"/>
        <end position="810"/>
    </location>
</feature>
<evidence type="ECO:0000256" key="4">
    <source>
        <dbReference type="ARBA" id="ARBA00023295"/>
    </source>
</evidence>
<dbReference type="GO" id="GO:0010411">
    <property type="term" value="P:xyloglucan metabolic process"/>
    <property type="evidence" value="ECO:0007669"/>
    <property type="project" value="TreeGrafter"/>
</dbReference>
<dbReference type="PANTHER" id="PTHR43739">
    <property type="entry name" value="XYLOGLUCANASE (EUROFUNG)"/>
    <property type="match status" value="1"/>
</dbReference>
<dbReference type="AlphaFoldDB" id="A0A806KF78"/>
<evidence type="ECO:0000256" key="2">
    <source>
        <dbReference type="ARBA" id="ARBA00022801"/>
    </source>
</evidence>
<dbReference type="Gene3D" id="2.130.10.10">
    <property type="entry name" value="YVTN repeat-like/Quinoprotein amine dehydrogenase"/>
    <property type="match status" value="2"/>
</dbReference>
<dbReference type="GO" id="GO:0000272">
    <property type="term" value="P:polysaccharide catabolic process"/>
    <property type="evidence" value="ECO:0007669"/>
    <property type="project" value="UniProtKB-KW"/>
</dbReference>
<evidence type="ECO:0000256" key="7">
    <source>
        <dbReference type="SAM" id="SignalP"/>
    </source>
</evidence>
<dbReference type="SUPFAM" id="SSF110296">
    <property type="entry name" value="Oligoxyloglucan reducing end-specific cellobiohydrolase"/>
    <property type="match status" value="2"/>
</dbReference>
<reference evidence="8" key="1">
    <citation type="submission" date="2012-03" db="EMBL/GenBank/DDBJ databases">
        <title>Functional metagenomics reveals considerable lignocellulase gene clusters in the gut microbiome of a wood-feeding higher termite.</title>
        <authorList>
            <person name="Liu N."/>
        </authorList>
    </citation>
    <scope>NUCLEOTIDE SEQUENCE</scope>
</reference>
<feature type="signal peptide" evidence="7">
    <location>
        <begin position="1"/>
        <end position="25"/>
    </location>
</feature>
<comment type="similarity">
    <text evidence="6">Belongs to the glycosyl hydrolase 74 family.</text>
</comment>
<dbReference type="Pfam" id="PF15899">
    <property type="entry name" value="BNR_6"/>
    <property type="match status" value="1"/>
</dbReference>
<evidence type="ECO:0000313" key="8">
    <source>
        <dbReference type="EMBL" id="AGS51673.1"/>
    </source>
</evidence>
<keyword evidence="2" id="KW-0378">Hydrolase</keyword>
<evidence type="ECO:0000256" key="6">
    <source>
        <dbReference type="ARBA" id="ARBA00037986"/>
    </source>
</evidence>
<dbReference type="GO" id="GO:0016798">
    <property type="term" value="F:hydrolase activity, acting on glycosyl bonds"/>
    <property type="evidence" value="ECO:0007669"/>
    <property type="project" value="UniProtKB-KW"/>
</dbReference>
<dbReference type="InterPro" id="IPR015943">
    <property type="entry name" value="WD40/YVTN_repeat-like_dom_sf"/>
</dbReference>
<dbReference type="PANTHER" id="PTHR43739:SF2">
    <property type="entry name" value="OLIGOXYLOGLUCAN-REDUCING END-SPECIFIC XYLOGLUCANASE-RELATED"/>
    <property type="match status" value="1"/>
</dbReference>
<name>A0A806KF78_9BACT</name>
<proteinExistence type="inferred from homology"/>
<protein>
    <submittedName>
        <fullName evidence="8">Cellulase</fullName>
    </submittedName>
</protein>
<dbReference type="InterPro" id="IPR002860">
    <property type="entry name" value="BNR_rpt"/>
</dbReference>
<dbReference type="CDD" id="cd15482">
    <property type="entry name" value="Sialidase_non-viral"/>
    <property type="match status" value="2"/>
</dbReference>
<accession>A0A806KF78</accession>
<dbReference type="InterPro" id="IPR052025">
    <property type="entry name" value="Xyloglucanase_GH74"/>
</dbReference>
<evidence type="ECO:0000256" key="3">
    <source>
        <dbReference type="ARBA" id="ARBA00023277"/>
    </source>
</evidence>
<evidence type="ECO:0000256" key="1">
    <source>
        <dbReference type="ARBA" id="ARBA00022729"/>
    </source>
</evidence>
<evidence type="ECO:0000256" key="5">
    <source>
        <dbReference type="ARBA" id="ARBA00023326"/>
    </source>
</evidence>
<keyword evidence="1 7" id="KW-0732">Signal</keyword>